<dbReference type="InterPro" id="IPR004365">
    <property type="entry name" value="NA-bd_OB_tRNA"/>
</dbReference>
<dbReference type="PRINTS" id="PR01042">
    <property type="entry name" value="TRNASYNTHASP"/>
</dbReference>
<dbReference type="NCBIfam" id="NF003037">
    <property type="entry name" value="PRK03932.1"/>
    <property type="match status" value="1"/>
</dbReference>
<dbReference type="PANTHER" id="PTHR22594">
    <property type="entry name" value="ASPARTYL/LYSYL-TRNA SYNTHETASE"/>
    <property type="match status" value="1"/>
</dbReference>
<evidence type="ECO:0000313" key="9">
    <source>
        <dbReference type="EMBL" id="THU42060.1"/>
    </source>
</evidence>
<dbReference type="InterPro" id="IPR004364">
    <property type="entry name" value="Aa-tRNA-synt_II"/>
</dbReference>
<evidence type="ECO:0000256" key="2">
    <source>
        <dbReference type="ARBA" id="ARBA00022598"/>
    </source>
</evidence>
<proteinExistence type="inferred from homology"/>
<dbReference type="InterPro" id="IPR006195">
    <property type="entry name" value="aa-tRNA-synth_II"/>
</dbReference>
<dbReference type="CDD" id="cd00776">
    <property type="entry name" value="AsxRS_core"/>
    <property type="match status" value="1"/>
</dbReference>
<dbReference type="PANTHER" id="PTHR22594:SF34">
    <property type="entry name" value="ASPARAGINE--TRNA LIGASE, MITOCHONDRIAL-RELATED"/>
    <property type="match status" value="1"/>
</dbReference>
<dbReference type="GO" id="GO:0005524">
    <property type="term" value="F:ATP binding"/>
    <property type="evidence" value="ECO:0007669"/>
    <property type="project" value="UniProtKB-UniRule"/>
</dbReference>
<dbReference type="FunFam" id="3.30.930.10:FF:000016">
    <property type="entry name" value="Asparagine--tRNA ligase"/>
    <property type="match status" value="1"/>
</dbReference>
<dbReference type="Pfam" id="PF00152">
    <property type="entry name" value="tRNA-synt_2"/>
    <property type="match status" value="1"/>
</dbReference>
<comment type="catalytic activity">
    <reaction evidence="7">
        <text>tRNA(Asn) + L-asparagine + ATP = L-asparaginyl-tRNA(Asn) + AMP + diphosphate + H(+)</text>
        <dbReference type="Rhea" id="RHEA:11180"/>
        <dbReference type="Rhea" id="RHEA-COMP:9659"/>
        <dbReference type="Rhea" id="RHEA-COMP:9674"/>
        <dbReference type="ChEBI" id="CHEBI:15378"/>
        <dbReference type="ChEBI" id="CHEBI:30616"/>
        <dbReference type="ChEBI" id="CHEBI:33019"/>
        <dbReference type="ChEBI" id="CHEBI:58048"/>
        <dbReference type="ChEBI" id="CHEBI:78442"/>
        <dbReference type="ChEBI" id="CHEBI:78515"/>
        <dbReference type="ChEBI" id="CHEBI:456215"/>
        <dbReference type="EC" id="6.1.1.22"/>
    </reaction>
</comment>
<name>A0A4S8I203_9BACT</name>
<evidence type="ECO:0000313" key="10">
    <source>
        <dbReference type="Proteomes" id="UP000306918"/>
    </source>
</evidence>
<comment type="caution">
    <text evidence="9">The sequence shown here is derived from an EMBL/GenBank/DDBJ whole genome shotgun (WGS) entry which is preliminary data.</text>
</comment>
<dbReference type="NCBIfam" id="TIGR00457">
    <property type="entry name" value="asnS"/>
    <property type="match status" value="1"/>
</dbReference>
<dbReference type="OrthoDB" id="9802326at2"/>
<dbReference type="Pfam" id="PF01336">
    <property type="entry name" value="tRNA_anti-codon"/>
    <property type="match status" value="1"/>
</dbReference>
<dbReference type="GO" id="GO:0004816">
    <property type="term" value="F:asparagine-tRNA ligase activity"/>
    <property type="evidence" value="ECO:0007669"/>
    <property type="project" value="UniProtKB-UniRule"/>
</dbReference>
<accession>A0A4S8I203</accession>
<dbReference type="RefSeq" id="WP_136576547.1">
    <property type="nucleotide sequence ID" value="NZ_STFF01000001.1"/>
</dbReference>
<keyword evidence="4 7" id="KW-0067">ATP-binding</keyword>
<comment type="subcellular location">
    <subcellularLocation>
        <location evidence="7">Cytoplasm</location>
    </subcellularLocation>
</comment>
<dbReference type="CDD" id="cd04318">
    <property type="entry name" value="EcAsnRS_like_N"/>
    <property type="match status" value="1"/>
</dbReference>
<dbReference type="InterPro" id="IPR012340">
    <property type="entry name" value="NA-bd_OB-fold"/>
</dbReference>
<dbReference type="PROSITE" id="PS50862">
    <property type="entry name" value="AA_TRNA_LIGASE_II"/>
    <property type="match status" value="1"/>
</dbReference>
<dbReference type="SUPFAM" id="SSF50249">
    <property type="entry name" value="Nucleic acid-binding proteins"/>
    <property type="match status" value="1"/>
</dbReference>
<dbReference type="AlphaFoldDB" id="A0A4S8I203"/>
<comment type="subunit">
    <text evidence="7">Homodimer.</text>
</comment>
<dbReference type="EC" id="6.1.1.22" evidence="7"/>
<evidence type="ECO:0000256" key="5">
    <source>
        <dbReference type="ARBA" id="ARBA00022917"/>
    </source>
</evidence>
<dbReference type="GO" id="GO:0005737">
    <property type="term" value="C:cytoplasm"/>
    <property type="evidence" value="ECO:0007669"/>
    <property type="project" value="UniProtKB-SubCell"/>
</dbReference>
<dbReference type="SUPFAM" id="SSF55681">
    <property type="entry name" value="Class II aaRS and biotin synthetases"/>
    <property type="match status" value="1"/>
</dbReference>
<evidence type="ECO:0000256" key="7">
    <source>
        <dbReference type="HAMAP-Rule" id="MF_00534"/>
    </source>
</evidence>
<dbReference type="GO" id="GO:0003676">
    <property type="term" value="F:nucleic acid binding"/>
    <property type="evidence" value="ECO:0007669"/>
    <property type="project" value="InterPro"/>
</dbReference>
<evidence type="ECO:0000256" key="3">
    <source>
        <dbReference type="ARBA" id="ARBA00022741"/>
    </source>
</evidence>
<comment type="similarity">
    <text evidence="1 7">Belongs to the class-II aminoacyl-tRNA synthetase family.</text>
</comment>
<keyword evidence="2 7" id="KW-0436">Ligase</keyword>
<dbReference type="HAMAP" id="MF_00534">
    <property type="entry name" value="Asn_tRNA_synth"/>
    <property type="match status" value="1"/>
</dbReference>
<keyword evidence="7" id="KW-0963">Cytoplasm</keyword>
<dbReference type="InterPro" id="IPR002312">
    <property type="entry name" value="Asp/Asn-tRNA-synth_IIb"/>
</dbReference>
<evidence type="ECO:0000256" key="6">
    <source>
        <dbReference type="ARBA" id="ARBA00023146"/>
    </source>
</evidence>
<gene>
    <name evidence="7 9" type="primary">asnS</name>
    <name evidence="9" type="ORF">FAM09_07005</name>
</gene>
<evidence type="ECO:0000256" key="1">
    <source>
        <dbReference type="ARBA" id="ARBA00008226"/>
    </source>
</evidence>
<sequence>MFNKRVKVKDLLASEATGQEVIVMGWVRTFRNNQFIALNDGSTNNNLQIVVELGMLDENTLKRITTGASLKVTGEAVPSLGKGQKVEIKAKSLEILGDSDAEKYPLQPKKHSLEFLREIAHLRFRTNTFGAVFRVRHALAFAIHKFYNEKGFVYMHTPIVTASDAEGAGEMFRVTTLPFDNPPRNEDGSINFKEDFFGRSTNLTVSGQLEGELAAMAFSEVYTFGPTFRAENSNTARHLAEFWMIEPEMAFYDLEDNMNLAEEFIKYIIRYAMEHNREDLEFLAQRLAEEEKQLPQDKRSEMGLIEKLEFVINNNFERITYTEAIDILLNSPAYKKKKFQYEVKWGIDMQSEHERYLVEKHFKKPVIVTGYPKEIKAFYMRQNDDGKTVAAMDILAPGIGEIVGGSQREERLEKLTERMKEMHIPVEEMWWYLDTRRFGSVPHAGFGLGFERMVLFVTGMTNIRDVIAFPRTPKNAEF</sequence>
<keyword evidence="5 7" id="KW-0648">Protein biosynthesis</keyword>
<keyword evidence="6 7" id="KW-0030">Aminoacyl-tRNA synthetase</keyword>
<dbReference type="Gene3D" id="3.30.930.10">
    <property type="entry name" value="Bira Bifunctional Protein, Domain 2"/>
    <property type="match status" value="1"/>
</dbReference>
<keyword evidence="10" id="KW-1185">Reference proteome</keyword>
<dbReference type="InterPro" id="IPR045864">
    <property type="entry name" value="aa-tRNA-synth_II/BPL/LPL"/>
</dbReference>
<dbReference type="EMBL" id="STFF01000001">
    <property type="protein sequence ID" value="THU42060.1"/>
    <property type="molecule type" value="Genomic_DNA"/>
</dbReference>
<reference evidence="9 10" key="1">
    <citation type="submission" date="2019-04" db="EMBL/GenBank/DDBJ databases">
        <title>Niastella caeni sp. nov., isolated from activated sludge.</title>
        <authorList>
            <person name="Sheng M."/>
        </authorList>
    </citation>
    <scope>NUCLEOTIDE SEQUENCE [LARGE SCALE GENOMIC DNA]</scope>
    <source>
        <strain evidence="9 10">HX-2-15</strain>
    </source>
</reference>
<dbReference type="Gene3D" id="2.40.50.140">
    <property type="entry name" value="Nucleic acid-binding proteins"/>
    <property type="match status" value="1"/>
</dbReference>
<dbReference type="Proteomes" id="UP000306918">
    <property type="component" value="Unassembled WGS sequence"/>
</dbReference>
<protein>
    <recommendedName>
        <fullName evidence="7">Asparagine--tRNA ligase</fullName>
        <ecNumber evidence="7">6.1.1.22</ecNumber>
    </recommendedName>
    <alternativeName>
        <fullName evidence="7">Asparaginyl-tRNA synthetase</fullName>
        <shortName evidence="7">AsnRS</shortName>
    </alternativeName>
</protein>
<dbReference type="GO" id="GO:0006421">
    <property type="term" value="P:asparaginyl-tRNA aminoacylation"/>
    <property type="evidence" value="ECO:0007669"/>
    <property type="project" value="UniProtKB-UniRule"/>
</dbReference>
<evidence type="ECO:0000256" key="4">
    <source>
        <dbReference type="ARBA" id="ARBA00022840"/>
    </source>
</evidence>
<organism evidence="9 10">
    <name type="scientific">Niastella caeni</name>
    <dbReference type="NCBI Taxonomy" id="2569763"/>
    <lineage>
        <taxon>Bacteria</taxon>
        <taxon>Pseudomonadati</taxon>
        <taxon>Bacteroidota</taxon>
        <taxon>Chitinophagia</taxon>
        <taxon>Chitinophagales</taxon>
        <taxon>Chitinophagaceae</taxon>
        <taxon>Niastella</taxon>
    </lineage>
</organism>
<evidence type="ECO:0000259" key="8">
    <source>
        <dbReference type="PROSITE" id="PS50862"/>
    </source>
</evidence>
<dbReference type="InterPro" id="IPR004522">
    <property type="entry name" value="Asn-tRNA-ligase"/>
</dbReference>
<feature type="domain" description="Aminoacyl-transfer RNA synthetases class-II family profile" evidence="8">
    <location>
        <begin position="133"/>
        <end position="470"/>
    </location>
</feature>
<keyword evidence="3 7" id="KW-0547">Nucleotide-binding</keyword>